<evidence type="ECO:0000256" key="2">
    <source>
        <dbReference type="ARBA" id="ARBA00010665"/>
    </source>
</evidence>
<keyword evidence="3" id="KW-0202">Cytokine</keyword>
<feature type="domain" description="Chemokine interleukin-8-like" evidence="6">
    <location>
        <begin position="26"/>
        <end position="88"/>
    </location>
</feature>
<comment type="subcellular location">
    <subcellularLocation>
        <location evidence="1">Secreted</location>
    </subcellularLocation>
</comment>
<dbReference type="PANTHER" id="PTHR12015">
    <property type="entry name" value="SMALL INDUCIBLE CYTOKINE A"/>
    <property type="match status" value="1"/>
</dbReference>
<dbReference type="InterPro" id="IPR039809">
    <property type="entry name" value="Chemokine_b/g/d"/>
</dbReference>
<feature type="chain" id="PRO_5034796395" description="Chemokine interleukin-8-like domain-containing protein" evidence="5">
    <location>
        <begin position="20"/>
        <end position="108"/>
    </location>
</feature>
<sequence length="108" mass="11832">RRMVYKLIVALAVVAVTSSHELTMNSGRCSCLRTTDKIAFGPNQFKTIEILPASASCENVEIIVNLKSGRQICLDPSASQIRTIFQQLIKSAPLDGHRTLPRLSHIAA</sequence>
<evidence type="ECO:0000313" key="8">
    <source>
        <dbReference type="Proteomes" id="UP000694404"/>
    </source>
</evidence>
<dbReference type="CDD" id="cd00273">
    <property type="entry name" value="Chemokine_CXC"/>
    <property type="match status" value="1"/>
</dbReference>
<dbReference type="SUPFAM" id="SSF54117">
    <property type="entry name" value="Interleukin 8-like chemokines"/>
    <property type="match status" value="1"/>
</dbReference>
<dbReference type="SMART" id="SM00199">
    <property type="entry name" value="SCY"/>
    <property type="match status" value="1"/>
</dbReference>
<evidence type="ECO:0000256" key="4">
    <source>
        <dbReference type="ARBA" id="ARBA00022525"/>
    </source>
</evidence>
<dbReference type="Pfam" id="PF00048">
    <property type="entry name" value="IL8"/>
    <property type="match status" value="1"/>
</dbReference>
<dbReference type="PANTHER" id="PTHR12015:SF198">
    <property type="entry name" value="PLATELET BASIC PROTEIN"/>
    <property type="match status" value="1"/>
</dbReference>
<name>A0A8C0H352_CHEAB</name>
<dbReference type="InterPro" id="IPR033899">
    <property type="entry name" value="CXC_Chemokine_domain"/>
</dbReference>
<evidence type="ECO:0000256" key="1">
    <source>
        <dbReference type="ARBA" id="ARBA00004613"/>
    </source>
</evidence>
<dbReference type="Proteomes" id="UP000694404">
    <property type="component" value="Unplaced"/>
</dbReference>
<evidence type="ECO:0000313" key="7">
    <source>
        <dbReference type="Ensembl" id="ENSCABP00000018181.1"/>
    </source>
</evidence>
<comment type="similarity">
    <text evidence="2">Belongs to the intercrine alpha (chemokine CxC) family.</text>
</comment>
<dbReference type="GeneTree" id="ENSGT00990000206303"/>
<reference evidence="7" key="2">
    <citation type="submission" date="2025-09" db="UniProtKB">
        <authorList>
            <consortium name="Ensembl"/>
        </authorList>
    </citation>
    <scope>IDENTIFICATION</scope>
</reference>
<proteinExistence type="inferred from homology"/>
<evidence type="ECO:0000259" key="6">
    <source>
        <dbReference type="SMART" id="SM00199"/>
    </source>
</evidence>
<accession>A0A8C0H352</accession>
<evidence type="ECO:0000256" key="3">
    <source>
        <dbReference type="ARBA" id="ARBA00022514"/>
    </source>
</evidence>
<dbReference type="Gene3D" id="2.40.50.40">
    <property type="match status" value="1"/>
</dbReference>
<keyword evidence="4" id="KW-0964">Secreted</keyword>
<dbReference type="OMA" id="RINMKGA"/>
<dbReference type="InterPro" id="IPR001811">
    <property type="entry name" value="Chemokine_IL8-like_dom"/>
</dbReference>
<dbReference type="GO" id="GO:0006952">
    <property type="term" value="P:defense response"/>
    <property type="evidence" value="ECO:0007669"/>
    <property type="project" value="InterPro"/>
</dbReference>
<feature type="signal peptide" evidence="5">
    <location>
        <begin position="1"/>
        <end position="19"/>
    </location>
</feature>
<dbReference type="GO" id="GO:0006955">
    <property type="term" value="P:immune response"/>
    <property type="evidence" value="ECO:0007669"/>
    <property type="project" value="InterPro"/>
</dbReference>
<reference evidence="7" key="1">
    <citation type="submission" date="2025-08" db="UniProtKB">
        <authorList>
            <consortium name="Ensembl"/>
        </authorList>
    </citation>
    <scope>IDENTIFICATION</scope>
</reference>
<keyword evidence="8" id="KW-1185">Reference proteome</keyword>
<dbReference type="Ensembl" id="ENSCABT00000019928.1">
    <property type="protein sequence ID" value="ENSCABP00000018181.1"/>
    <property type="gene ID" value="ENSCABG00000013492.1"/>
</dbReference>
<dbReference type="InterPro" id="IPR036048">
    <property type="entry name" value="Interleukin_8-like_sf"/>
</dbReference>
<dbReference type="GO" id="GO:0008009">
    <property type="term" value="F:chemokine activity"/>
    <property type="evidence" value="ECO:0007669"/>
    <property type="project" value="InterPro"/>
</dbReference>
<keyword evidence="5" id="KW-0732">Signal</keyword>
<evidence type="ECO:0000256" key="5">
    <source>
        <dbReference type="SAM" id="SignalP"/>
    </source>
</evidence>
<dbReference type="GO" id="GO:0005615">
    <property type="term" value="C:extracellular space"/>
    <property type="evidence" value="ECO:0007669"/>
    <property type="project" value="UniProtKB-KW"/>
</dbReference>
<dbReference type="AlphaFoldDB" id="A0A8C0H352"/>
<organism evidence="7 8">
    <name type="scientific">Chelonoidis abingdonii</name>
    <name type="common">Abingdon island giant tortoise</name>
    <name type="synonym">Testudo abingdonii</name>
    <dbReference type="NCBI Taxonomy" id="106734"/>
    <lineage>
        <taxon>Eukaryota</taxon>
        <taxon>Metazoa</taxon>
        <taxon>Chordata</taxon>
        <taxon>Craniata</taxon>
        <taxon>Vertebrata</taxon>
        <taxon>Euteleostomi</taxon>
        <taxon>Archelosauria</taxon>
        <taxon>Testudinata</taxon>
        <taxon>Testudines</taxon>
        <taxon>Cryptodira</taxon>
        <taxon>Durocryptodira</taxon>
        <taxon>Testudinoidea</taxon>
        <taxon>Testudinidae</taxon>
        <taxon>Chelonoidis</taxon>
    </lineage>
</organism>
<protein>
    <recommendedName>
        <fullName evidence="6">Chemokine interleukin-8-like domain-containing protein</fullName>
    </recommendedName>
</protein>